<evidence type="ECO:0000256" key="7">
    <source>
        <dbReference type="SAM" id="MobiDB-lite"/>
    </source>
</evidence>
<evidence type="ECO:0000256" key="2">
    <source>
        <dbReference type="ARBA" id="ARBA00022723"/>
    </source>
</evidence>
<reference evidence="10 11" key="1">
    <citation type="journal article" date="2019" name="Sci. Data">
        <title>Hybrid genome assembly and annotation of Danionella translucida.</title>
        <authorList>
            <person name="Kadobianskyi M."/>
            <person name="Schulze L."/>
            <person name="Schuelke M."/>
            <person name="Judkewitz B."/>
        </authorList>
    </citation>
    <scope>NUCLEOTIDE SEQUENCE [LARGE SCALE GENOMIC DNA]</scope>
    <source>
        <strain evidence="10 11">Bolton</strain>
    </source>
</reference>
<evidence type="ECO:0000256" key="4">
    <source>
        <dbReference type="ARBA" id="ARBA00022833"/>
    </source>
</evidence>
<evidence type="ECO:0000256" key="1">
    <source>
        <dbReference type="ARBA" id="ARBA00004123"/>
    </source>
</evidence>
<dbReference type="PANTHER" id="PTHR15835">
    <property type="entry name" value="NUCLEAR-INTERACTING PARTNER OF ALK"/>
    <property type="match status" value="1"/>
</dbReference>
<comment type="function">
    <text evidence="6">Required for proper positioning of a substantial amount of TPR at the nuclear basket (NB) through interaction with TPR.</text>
</comment>
<dbReference type="PANTHER" id="PTHR15835:SF6">
    <property type="entry name" value="ZINC FINGER C3HC-TYPE PROTEIN 1"/>
    <property type="match status" value="1"/>
</dbReference>
<feature type="domain" description="NuBaID C-terminal" evidence="9">
    <location>
        <begin position="236"/>
        <end position="444"/>
    </location>
</feature>
<dbReference type="AlphaFoldDB" id="A0A553R9D3"/>
<comment type="subcellular location">
    <subcellularLocation>
        <location evidence="1">Nucleus</location>
    </subcellularLocation>
</comment>
<proteinExistence type="predicted"/>
<evidence type="ECO:0008006" key="12">
    <source>
        <dbReference type="Google" id="ProtNLM"/>
    </source>
</evidence>
<sequence length="488" mass="53699">MAALSSRANRSEVSEKQNKSPLVSPLKVRELLNEGVASDDNVLNCLQQDLDTVPTNGLGKAPCEAANKESFFNRVESYTISFIYLQSFQNSLSSLMHQNIPLTWHCVKWIGKPCALSPLRCARYGWINVDCDMLKCCSCQAFLCASIQTTLDFPKYRFWMVPVNDPPVLLSAFLERFKSTCLLEQQLPAMKPETLKAMTLTEGIISVLLQLIEDELAKQGSPSKLSSDPLSVQVAACILALCGWAASPSLHAMSLPILVCSYCMRKVGMWNFFQMDTVSEIENSPQSPTSTAVTPTQSASLEKGIPTSPSQSPTPCRMKLRSQDSTRSEQVETSPLRTRSRDSPVPHEELSSPLSRAKRPMTRSRGQGESVAADVPSSPQRKAKRPCLSSASGSEGPLHRTVFDPVIQHRDWCPWVSVDREEDAQDGSVVDGCEADLPQPGWKAALTLFLSMKQGPSLLGASPSQGPRDKSKRVFSIFRQWQASSPSQ</sequence>
<evidence type="ECO:0000259" key="8">
    <source>
        <dbReference type="Pfam" id="PF07967"/>
    </source>
</evidence>
<keyword evidence="2" id="KW-0479">Metal-binding</keyword>
<feature type="compositionally biased region" description="Polar residues" evidence="7">
    <location>
        <begin position="282"/>
        <end position="300"/>
    </location>
</feature>
<evidence type="ECO:0000259" key="9">
    <source>
        <dbReference type="Pfam" id="PF08600"/>
    </source>
</evidence>
<dbReference type="GO" id="GO:0005634">
    <property type="term" value="C:nucleus"/>
    <property type="evidence" value="ECO:0007669"/>
    <property type="project" value="UniProtKB-SubCell"/>
</dbReference>
<protein>
    <recommendedName>
        <fullName evidence="12">C3HC-type domain-containing protein</fullName>
    </recommendedName>
</protein>
<dbReference type="Pfam" id="PF07967">
    <property type="entry name" value="zf-C3HC"/>
    <property type="match status" value="1"/>
</dbReference>
<accession>A0A553R9D3</accession>
<dbReference type="EMBL" id="SRMA01025142">
    <property type="protein sequence ID" value="TRY98791.1"/>
    <property type="molecule type" value="Genomic_DNA"/>
</dbReference>
<keyword evidence="4" id="KW-0862">Zinc</keyword>
<dbReference type="InterPro" id="IPR012935">
    <property type="entry name" value="NuBaID_N"/>
</dbReference>
<keyword evidence="11" id="KW-1185">Reference proteome</keyword>
<evidence type="ECO:0000256" key="3">
    <source>
        <dbReference type="ARBA" id="ARBA00022771"/>
    </source>
</evidence>
<dbReference type="STRING" id="623744.A0A553R9D3"/>
<feature type="compositionally biased region" description="Basic and acidic residues" evidence="7">
    <location>
        <begin position="321"/>
        <end position="330"/>
    </location>
</feature>
<evidence type="ECO:0000256" key="5">
    <source>
        <dbReference type="ARBA" id="ARBA00023242"/>
    </source>
</evidence>
<organism evidence="10 11">
    <name type="scientific">Danionella cerebrum</name>
    <dbReference type="NCBI Taxonomy" id="2873325"/>
    <lineage>
        <taxon>Eukaryota</taxon>
        <taxon>Metazoa</taxon>
        <taxon>Chordata</taxon>
        <taxon>Craniata</taxon>
        <taxon>Vertebrata</taxon>
        <taxon>Euteleostomi</taxon>
        <taxon>Actinopterygii</taxon>
        <taxon>Neopterygii</taxon>
        <taxon>Teleostei</taxon>
        <taxon>Ostariophysi</taxon>
        <taxon>Cypriniformes</taxon>
        <taxon>Danionidae</taxon>
        <taxon>Danioninae</taxon>
        <taxon>Danionella</taxon>
    </lineage>
</organism>
<gene>
    <name evidence="10" type="ORF">DNTS_021656</name>
</gene>
<dbReference type="GO" id="GO:0008270">
    <property type="term" value="F:zinc ion binding"/>
    <property type="evidence" value="ECO:0007669"/>
    <property type="project" value="UniProtKB-KW"/>
</dbReference>
<name>A0A553R9D3_9TELE</name>
<evidence type="ECO:0000313" key="11">
    <source>
        <dbReference type="Proteomes" id="UP000316079"/>
    </source>
</evidence>
<feature type="compositionally biased region" description="Basic and acidic residues" evidence="7">
    <location>
        <begin position="339"/>
        <end position="350"/>
    </location>
</feature>
<comment type="caution">
    <text evidence="10">The sequence shown here is derived from an EMBL/GenBank/DDBJ whole genome shotgun (WGS) entry which is preliminary data.</text>
</comment>
<evidence type="ECO:0000313" key="10">
    <source>
        <dbReference type="EMBL" id="TRY98791.1"/>
    </source>
</evidence>
<evidence type="ECO:0000256" key="6">
    <source>
        <dbReference type="ARBA" id="ARBA00044931"/>
    </source>
</evidence>
<dbReference type="OrthoDB" id="614844at2759"/>
<keyword evidence="3" id="KW-0863">Zinc-finger</keyword>
<dbReference type="Pfam" id="PF08600">
    <property type="entry name" value="NuBaID_C"/>
    <property type="match status" value="1"/>
</dbReference>
<feature type="domain" description="C3HC-type" evidence="8">
    <location>
        <begin position="103"/>
        <end position="151"/>
    </location>
</feature>
<dbReference type="InterPro" id="IPR013909">
    <property type="entry name" value="NuBaID_C"/>
</dbReference>
<dbReference type="Proteomes" id="UP000316079">
    <property type="component" value="Unassembled WGS sequence"/>
</dbReference>
<keyword evidence="5" id="KW-0539">Nucleus</keyword>
<feature type="region of interest" description="Disordered" evidence="7">
    <location>
        <begin position="282"/>
        <end position="396"/>
    </location>
</feature>